<name>A0A913XCE6_EXADI</name>
<dbReference type="SUPFAM" id="SSF50911">
    <property type="entry name" value="Mannose 6-phosphate receptor domain"/>
    <property type="match status" value="1"/>
</dbReference>
<feature type="signal peptide" evidence="2">
    <location>
        <begin position="1"/>
        <end position="20"/>
    </location>
</feature>
<keyword evidence="4" id="KW-1185">Reference proteome</keyword>
<sequence>MHLIEAVVSILWIVVTPSLAVEECIPSSSSEYSSCACQLKDTNDYINLSPLQNSSDVPRFTVAMTNSSQEEQGWKFSYNPCKPFSMFLEDNTTSTCKNVAVSRWTASNQAPIARAVCQDLGEQDTVQYDTEYYDLSPYGLESSNVTLIFTQRKLRNRAIIHLACNANMSKEDSTFNFIKEDHSQLNDYYFTLESPCGCPGLCGKPSSPEPTAKPSKDDGDDKWIIIGVSIGAVLILLLIILGVVCCRRRRGYAAV</sequence>
<evidence type="ECO:0000313" key="3">
    <source>
        <dbReference type="EnsemblMetazoa" id="XP_020902490.1"/>
    </source>
</evidence>
<reference evidence="3" key="1">
    <citation type="submission" date="2022-11" db="UniProtKB">
        <authorList>
            <consortium name="EnsemblMetazoa"/>
        </authorList>
    </citation>
    <scope>IDENTIFICATION</scope>
</reference>
<dbReference type="AlphaFoldDB" id="A0A913XCE6"/>
<dbReference type="OMA" id="LACNANM"/>
<dbReference type="PANTHER" id="PTHR15071">
    <property type="entry name" value="MANNOSE-6-PHOSPHATE RECEPTOR FAMILY MEMBER"/>
    <property type="match status" value="1"/>
</dbReference>
<dbReference type="GeneID" id="110241001"/>
<feature type="transmembrane region" description="Helical" evidence="1">
    <location>
        <begin position="223"/>
        <end position="246"/>
    </location>
</feature>
<evidence type="ECO:0000256" key="1">
    <source>
        <dbReference type="SAM" id="Phobius"/>
    </source>
</evidence>
<organism evidence="3 4">
    <name type="scientific">Exaiptasia diaphana</name>
    <name type="common">Tropical sea anemone</name>
    <name type="synonym">Aiptasia pulchella</name>
    <dbReference type="NCBI Taxonomy" id="2652724"/>
    <lineage>
        <taxon>Eukaryota</taxon>
        <taxon>Metazoa</taxon>
        <taxon>Cnidaria</taxon>
        <taxon>Anthozoa</taxon>
        <taxon>Hexacorallia</taxon>
        <taxon>Actiniaria</taxon>
        <taxon>Aiptasiidae</taxon>
        <taxon>Exaiptasia</taxon>
    </lineage>
</organism>
<dbReference type="InterPro" id="IPR009011">
    <property type="entry name" value="Man6P_isomerase_rcpt-bd_dom_sf"/>
</dbReference>
<dbReference type="PANTHER" id="PTHR15071:SF0">
    <property type="entry name" value="MANNOSE 6-PHOSPHATE RECEPTOR-LIKE PROTEIN 1"/>
    <property type="match status" value="1"/>
</dbReference>
<evidence type="ECO:0000256" key="2">
    <source>
        <dbReference type="SAM" id="SignalP"/>
    </source>
</evidence>
<dbReference type="Proteomes" id="UP000887567">
    <property type="component" value="Unplaced"/>
</dbReference>
<keyword evidence="1" id="KW-1133">Transmembrane helix</keyword>
<dbReference type="RefSeq" id="XP_020902490.1">
    <property type="nucleotide sequence ID" value="XM_021046831.2"/>
</dbReference>
<evidence type="ECO:0000313" key="4">
    <source>
        <dbReference type="Proteomes" id="UP000887567"/>
    </source>
</evidence>
<feature type="chain" id="PRO_5036721943" evidence="2">
    <location>
        <begin position="21"/>
        <end position="255"/>
    </location>
</feature>
<dbReference type="OrthoDB" id="6021757at2759"/>
<dbReference type="KEGG" id="epa:110241001"/>
<keyword evidence="1" id="KW-0472">Membrane</keyword>
<protein>
    <submittedName>
        <fullName evidence="3">Uncharacterized protein</fullName>
    </submittedName>
</protein>
<keyword evidence="2" id="KW-0732">Signal</keyword>
<accession>A0A913XCE6</accession>
<dbReference type="Gene3D" id="2.70.130.10">
    <property type="entry name" value="Mannose-6-phosphate receptor binding domain"/>
    <property type="match status" value="1"/>
</dbReference>
<keyword evidence="1" id="KW-0812">Transmembrane</keyword>
<dbReference type="GO" id="GO:0005802">
    <property type="term" value="C:trans-Golgi network"/>
    <property type="evidence" value="ECO:0007669"/>
    <property type="project" value="TreeGrafter"/>
</dbReference>
<dbReference type="EnsemblMetazoa" id="XM_021046831.2">
    <property type="protein sequence ID" value="XP_020902490.1"/>
    <property type="gene ID" value="LOC110241001"/>
</dbReference>
<proteinExistence type="predicted"/>
<dbReference type="GO" id="GO:0000139">
    <property type="term" value="C:Golgi membrane"/>
    <property type="evidence" value="ECO:0007669"/>
    <property type="project" value="UniProtKB-SubCell"/>
</dbReference>